<comment type="similarity">
    <text evidence="1">Belongs to the bacterial secretin family.</text>
</comment>
<dbReference type="PATRIC" id="fig|1348657.5.peg.3270"/>
<dbReference type="PANTHER" id="PTHR30332">
    <property type="entry name" value="PROBABLE GENERAL SECRETION PATHWAY PROTEIN D"/>
    <property type="match status" value="1"/>
</dbReference>
<dbReference type="STRING" id="1348657.M622_06425"/>
<dbReference type="EMBL" id="ATJV01000092">
    <property type="protein sequence ID" value="EPZ14206.1"/>
    <property type="molecule type" value="Genomic_DNA"/>
</dbReference>
<dbReference type="GO" id="GO:0009306">
    <property type="term" value="P:protein secretion"/>
    <property type="evidence" value="ECO:0007669"/>
    <property type="project" value="InterPro"/>
</dbReference>
<evidence type="ECO:0000256" key="2">
    <source>
        <dbReference type="SAM" id="MobiDB-lite"/>
    </source>
</evidence>
<feature type="domain" description="Type II/III secretion system secretin-like" evidence="4">
    <location>
        <begin position="250"/>
        <end position="405"/>
    </location>
</feature>
<dbReference type="InterPro" id="IPR050810">
    <property type="entry name" value="Bact_Secretion_Sys_Channel"/>
</dbReference>
<comment type="caution">
    <text evidence="6">The sequence shown here is derived from an EMBL/GenBank/DDBJ whole genome shotgun (WGS) entry which is preliminary data.</text>
</comment>
<name>S9ZHZ6_9RHOO</name>
<dbReference type="RefSeq" id="WP_021250663.1">
    <property type="nucleotide sequence ID" value="NZ_ATJV01000092.1"/>
</dbReference>
<organism evidence="6 7">
    <name type="scientific">Thauera terpenica 58Eu</name>
    <dbReference type="NCBI Taxonomy" id="1348657"/>
    <lineage>
        <taxon>Bacteria</taxon>
        <taxon>Pseudomonadati</taxon>
        <taxon>Pseudomonadota</taxon>
        <taxon>Betaproteobacteria</taxon>
        <taxon>Rhodocyclales</taxon>
        <taxon>Zoogloeaceae</taxon>
        <taxon>Thauera</taxon>
    </lineage>
</organism>
<dbReference type="OrthoDB" id="9775455at2"/>
<dbReference type="eggNOG" id="COG4964">
    <property type="taxonomic scope" value="Bacteria"/>
</dbReference>
<accession>S9ZHZ6</accession>
<feature type="signal peptide" evidence="3">
    <location>
        <begin position="1"/>
        <end position="22"/>
    </location>
</feature>
<gene>
    <name evidence="6" type="ORF">M622_06425</name>
</gene>
<dbReference type="Pfam" id="PF00263">
    <property type="entry name" value="Secretin"/>
    <property type="match status" value="1"/>
</dbReference>
<dbReference type="InterPro" id="IPR001775">
    <property type="entry name" value="GspD/PilQ"/>
</dbReference>
<feature type="chain" id="PRO_5004560889" evidence="3">
    <location>
        <begin position="23"/>
        <end position="465"/>
    </location>
</feature>
<protein>
    <submittedName>
        <fullName evidence="6">Uncharacterized protein</fullName>
    </submittedName>
</protein>
<evidence type="ECO:0000313" key="7">
    <source>
        <dbReference type="Proteomes" id="UP000015455"/>
    </source>
</evidence>
<dbReference type="PANTHER" id="PTHR30332:SF17">
    <property type="entry name" value="TYPE IV PILIATION SYSTEM PROTEIN DR_0774-RELATED"/>
    <property type="match status" value="1"/>
</dbReference>
<dbReference type="Proteomes" id="UP000015455">
    <property type="component" value="Unassembled WGS sequence"/>
</dbReference>
<evidence type="ECO:0000256" key="3">
    <source>
        <dbReference type="SAM" id="SignalP"/>
    </source>
</evidence>
<feature type="compositionally biased region" description="Basic and acidic residues" evidence="2">
    <location>
        <begin position="444"/>
        <end position="465"/>
    </location>
</feature>
<dbReference type="InterPro" id="IPR004846">
    <property type="entry name" value="T2SS/T3SS_dom"/>
</dbReference>
<feature type="domain" description="Pilus formation protein N-terminal" evidence="5">
    <location>
        <begin position="27"/>
        <end position="92"/>
    </location>
</feature>
<evidence type="ECO:0000259" key="5">
    <source>
        <dbReference type="Pfam" id="PF13629"/>
    </source>
</evidence>
<proteinExistence type="inferred from homology"/>
<evidence type="ECO:0000313" key="6">
    <source>
        <dbReference type="EMBL" id="EPZ14206.1"/>
    </source>
</evidence>
<keyword evidence="3" id="KW-0732">Signal</keyword>
<dbReference type="AlphaFoldDB" id="S9ZHZ6"/>
<dbReference type="GO" id="GO:0015627">
    <property type="term" value="C:type II protein secretion system complex"/>
    <property type="evidence" value="ECO:0007669"/>
    <property type="project" value="TreeGrafter"/>
</dbReference>
<evidence type="ECO:0000256" key="1">
    <source>
        <dbReference type="RuleBase" id="RU004003"/>
    </source>
</evidence>
<sequence length="465" mass="50148">MRLLSRALLHFLALCFMPAALAANIPELTMFQGETRVLAEPNAGRLAVGNGKVLSAAVLDDREILLIANELGVSSLHIWTAKGGSRRLTVNVVPAETPRVNREIAAFLANIPNARSAMIGDKVVVEGDSLSNRDQARIEELARRYPQIINFTNPVGWEKMIVMDVQIVEFPINMLREIGLAWNATGGAAIGGIWMPGRRGNAPLQIDLRAGSENAPPIINPDGSGGPVPLSSSLNVLSAINTGLNAQLRLLEQNGTASILAQPVLSTRNGAEASFLAGGEFPYSVSNINGTTIQFKPYGIRLQVTPTVDDNGVIRARIMSEVSDLDLSVMGDAGPALRTRKTETEFNVMQGGTIVLSGLLTRDVNAAIDKVPFLGDIPVLGALFRSRRFQNNETELVVFVTPHAVDKHTLAQAESMLRARQRLEDVPRATEPDLAAVPGLPAPVEERVVPDQPFRSDSEHPWSIN</sequence>
<dbReference type="Pfam" id="PF13629">
    <property type="entry name" value="T2SS-T3SS_pil_N"/>
    <property type="match status" value="1"/>
</dbReference>
<dbReference type="PRINTS" id="PR00811">
    <property type="entry name" value="BCTERIALGSPD"/>
</dbReference>
<dbReference type="InterPro" id="IPR032789">
    <property type="entry name" value="T2SS-T3SS_pil_N"/>
</dbReference>
<reference evidence="6 7" key="1">
    <citation type="submission" date="2013-06" db="EMBL/GenBank/DDBJ databases">
        <title>Draft genome sequence of Thauera terpenica.</title>
        <authorList>
            <person name="Liu B."/>
            <person name="Frostegard A.H."/>
            <person name="Shapleigh J.P."/>
        </authorList>
    </citation>
    <scope>NUCLEOTIDE SEQUENCE [LARGE SCALE GENOMIC DNA]</scope>
    <source>
        <strain evidence="6 7">58Eu</strain>
    </source>
</reference>
<evidence type="ECO:0000259" key="4">
    <source>
        <dbReference type="Pfam" id="PF00263"/>
    </source>
</evidence>
<feature type="region of interest" description="Disordered" evidence="2">
    <location>
        <begin position="425"/>
        <end position="465"/>
    </location>
</feature>
<keyword evidence="7" id="KW-1185">Reference proteome</keyword>